<gene>
    <name evidence="2" type="ORF">SEMRO_1122_G243470.1</name>
</gene>
<keyword evidence="1" id="KW-0472">Membrane</keyword>
<dbReference type="EMBL" id="CAICTM010001120">
    <property type="protein sequence ID" value="CAB9520632.1"/>
    <property type="molecule type" value="Genomic_DNA"/>
</dbReference>
<proteinExistence type="predicted"/>
<dbReference type="Proteomes" id="UP001153069">
    <property type="component" value="Unassembled WGS sequence"/>
</dbReference>
<feature type="transmembrane region" description="Helical" evidence="1">
    <location>
        <begin position="20"/>
        <end position="38"/>
    </location>
</feature>
<keyword evidence="1" id="KW-0812">Transmembrane</keyword>
<dbReference type="InterPro" id="IPR029044">
    <property type="entry name" value="Nucleotide-diphossugar_trans"/>
</dbReference>
<sequence>MNCTSSVVSAMRLYGWKLTVCLLTLALELWVFLLVVLLGKANDLQVNLILINCLHFFAIIGLLGCTIKMLYDKAFAKEDLTRLLAFGDDYWPPFPRWEWNSPPLLWNVVDYDFDDGTGWSKLYPEPKQETALVDTGNTKPAVTKFFKDAHLPATMKQVYFLDPGSVDPAQLTEYELEYLATAAEQKLPSLVVCVCYLLAKESNAFLMESISYFTQVHKAPLYVMVNAREEGTWIYDQLLQLSGYLQNHHLHQVRIFFVNSSRSKATNLNAFIDVLPPPDQETSFKYVCNYDVDDRPTFNEVSLLTYAEKAIGKRRSGHTIVGIQGPCLECYNGTVSGLLECSIEYAAQAASGILSWEARFLGKVRSQGSNHLVLTSAFRRFRFNKNVLLEDWRWSNDMLEKENLSLAYVRTMVCFGQTPNGWNAIAKRRNRWNKGRHAEALNDAFGRRVIGPCFADWVMVWVKLVMFFVVNPLLHMFIIIGYGVIFGESYKQGRYGTLNSEKLEDNGVNGVLGILWNYSWIGSLAGVCGINLAYFILSVVHLESSSFLNGRNTPSYKMLHILMHFFDMFSLFLKPLSRAYQYEYYCGVELLLEKALFQKVEWVATPKLAKETSTLSASEHDMTAKEDFPSFGESHGDLAEFSA</sequence>
<reference evidence="2" key="1">
    <citation type="submission" date="2020-06" db="EMBL/GenBank/DDBJ databases">
        <authorList>
            <consortium name="Plant Systems Biology data submission"/>
        </authorList>
    </citation>
    <scope>NUCLEOTIDE SEQUENCE</scope>
    <source>
        <strain evidence="2">D6</strain>
    </source>
</reference>
<dbReference type="SUPFAM" id="SSF53448">
    <property type="entry name" value="Nucleotide-diphospho-sugar transferases"/>
    <property type="match status" value="1"/>
</dbReference>
<name>A0A9N8HPR9_9STRA</name>
<feature type="transmembrane region" description="Helical" evidence="1">
    <location>
        <begin position="518"/>
        <end position="537"/>
    </location>
</feature>
<evidence type="ECO:0000313" key="2">
    <source>
        <dbReference type="EMBL" id="CAB9520632.1"/>
    </source>
</evidence>
<comment type="caution">
    <text evidence="2">The sequence shown here is derived from an EMBL/GenBank/DDBJ whole genome shotgun (WGS) entry which is preliminary data.</text>
</comment>
<keyword evidence="3" id="KW-1185">Reference proteome</keyword>
<accession>A0A9N8HPR9</accession>
<feature type="transmembrane region" description="Helical" evidence="1">
    <location>
        <begin position="464"/>
        <end position="485"/>
    </location>
</feature>
<feature type="transmembrane region" description="Helical" evidence="1">
    <location>
        <begin position="44"/>
        <end position="67"/>
    </location>
</feature>
<protein>
    <submittedName>
        <fullName evidence="2">Uncharacterized protein</fullName>
    </submittedName>
</protein>
<dbReference type="AlphaFoldDB" id="A0A9N8HPR9"/>
<evidence type="ECO:0000313" key="3">
    <source>
        <dbReference type="Proteomes" id="UP001153069"/>
    </source>
</evidence>
<organism evidence="2 3">
    <name type="scientific">Seminavis robusta</name>
    <dbReference type="NCBI Taxonomy" id="568900"/>
    <lineage>
        <taxon>Eukaryota</taxon>
        <taxon>Sar</taxon>
        <taxon>Stramenopiles</taxon>
        <taxon>Ochrophyta</taxon>
        <taxon>Bacillariophyta</taxon>
        <taxon>Bacillariophyceae</taxon>
        <taxon>Bacillariophycidae</taxon>
        <taxon>Naviculales</taxon>
        <taxon>Naviculaceae</taxon>
        <taxon>Seminavis</taxon>
    </lineage>
</organism>
<keyword evidence="1" id="KW-1133">Transmembrane helix</keyword>
<evidence type="ECO:0000256" key="1">
    <source>
        <dbReference type="SAM" id="Phobius"/>
    </source>
</evidence>